<accession>A0A0W8G5M2</accession>
<reference evidence="2" key="1">
    <citation type="journal article" date="2015" name="Proc. Natl. Acad. Sci. U.S.A.">
        <title>Networks of energetic and metabolic interactions define dynamics in microbial communities.</title>
        <authorList>
            <person name="Embree M."/>
            <person name="Liu J.K."/>
            <person name="Al-Bassam M.M."/>
            <person name="Zengler K."/>
        </authorList>
    </citation>
    <scope>NUCLEOTIDE SEQUENCE</scope>
</reference>
<evidence type="ECO:0000313" key="2">
    <source>
        <dbReference type="EMBL" id="KUG28442.1"/>
    </source>
</evidence>
<organism evidence="2">
    <name type="scientific">hydrocarbon metagenome</name>
    <dbReference type="NCBI Taxonomy" id="938273"/>
    <lineage>
        <taxon>unclassified sequences</taxon>
        <taxon>metagenomes</taxon>
        <taxon>ecological metagenomes</taxon>
    </lineage>
</organism>
<feature type="transmembrane region" description="Helical" evidence="1">
    <location>
        <begin position="75"/>
        <end position="96"/>
    </location>
</feature>
<gene>
    <name evidence="2" type="ORF">ASZ90_001683</name>
</gene>
<name>A0A0W8G5M2_9ZZZZ</name>
<comment type="caution">
    <text evidence="2">The sequence shown here is derived from an EMBL/GenBank/DDBJ whole genome shotgun (WGS) entry which is preliminary data.</text>
</comment>
<feature type="transmembrane region" description="Helical" evidence="1">
    <location>
        <begin position="6"/>
        <end position="25"/>
    </location>
</feature>
<dbReference type="EMBL" id="LNQE01000219">
    <property type="protein sequence ID" value="KUG28442.1"/>
    <property type="molecule type" value="Genomic_DNA"/>
</dbReference>
<evidence type="ECO:0000256" key="1">
    <source>
        <dbReference type="SAM" id="Phobius"/>
    </source>
</evidence>
<proteinExistence type="predicted"/>
<protein>
    <submittedName>
        <fullName evidence="2">Uncharacterized protein</fullName>
    </submittedName>
</protein>
<keyword evidence="1" id="KW-1133">Transmembrane helix</keyword>
<dbReference type="AlphaFoldDB" id="A0A0W8G5M2"/>
<sequence length="99" mass="12471">MILYDDLQYLLGLFLIIYLFYYAFFVNRHRFLIKYEDEDYIAYERMALREKSHMTDEEIDDSLRERRRCKNRYHVYNMIFFLVFVAGFFFFVRLLVQKT</sequence>
<keyword evidence="1" id="KW-0812">Transmembrane</keyword>
<keyword evidence="1" id="KW-0472">Membrane</keyword>